<gene>
    <name evidence="8" type="ORF">JN11_02990</name>
</gene>
<dbReference type="InterPro" id="IPR014327">
    <property type="entry name" value="RNA_pol_sigma70_bacteroid"/>
</dbReference>
<dbReference type="InterPro" id="IPR007627">
    <property type="entry name" value="RNA_pol_sigma70_r2"/>
</dbReference>
<dbReference type="InterPro" id="IPR013325">
    <property type="entry name" value="RNA_pol_sigma_r2"/>
</dbReference>
<protein>
    <submittedName>
        <fullName evidence="8">RNA polymerase sigma-70 factor (ECF subfamily)</fullName>
    </submittedName>
</protein>
<evidence type="ECO:0000313" key="8">
    <source>
        <dbReference type="EMBL" id="TWI98802.1"/>
    </source>
</evidence>
<keyword evidence="5" id="KW-1133">Transmembrane helix</keyword>
<reference evidence="8 9" key="1">
    <citation type="submission" date="2019-07" db="EMBL/GenBank/DDBJ databases">
        <title>Genomic Encyclopedia of Archaeal and Bacterial Type Strains, Phase II (KMG-II): from individual species to whole genera.</title>
        <authorList>
            <person name="Goeker M."/>
        </authorList>
    </citation>
    <scope>NUCLEOTIDE SEQUENCE [LARGE SCALE GENOMIC DNA]</scope>
    <source>
        <strain evidence="8 9">ATCC BAA-1854</strain>
    </source>
</reference>
<dbReference type="SUPFAM" id="SSF88946">
    <property type="entry name" value="Sigma2 domain of RNA polymerase sigma factors"/>
    <property type="match status" value="1"/>
</dbReference>
<evidence type="ECO:0000313" key="9">
    <source>
        <dbReference type="Proteomes" id="UP000317010"/>
    </source>
</evidence>
<comment type="caution">
    <text evidence="8">The sequence shown here is derived from an EMBL/GenBank/DDBJ whole genome shotgun (WGS) entry which is preliminary data.</text>
</comment>
<dbReference type="InterPro" id="IPR013324">
    <property type="entry name" value="RNA_pol_sigma_r3/r4-like"/>
</dbReference>
<dbReference type="Pfam" id="PF04542">
    <property type="entry name" value="Sigma70_r2"/>
    <property type="match status" value="1"/>
</dbReference>
<dbReference type="SUPFAM" id="SSF88659">
    <property type="entry name" value="Sigma3 and sigma4 domains of RNA polymerase sigma factors"/>
    <property type="match status" value="1"/>
</dbReference>
<keyword evidence="5" id="KW-0472">Membrane</keyword>
<dbReference type="NCBIfam" id="TIGR02985">
    <property type="entry name" value="Sig70_bacteroi1"/>
    <property type="match status" value="1"/>
</dbReference>
<evidence type="ECO:0000259" key="6">
    <source>
        <dbReference type="Pfam" id="PF04542"/>
    </source>
</evidence>
<dbReference type="OrthoDB" id="1342792at2"/>
<keyword evidence="5" id="KW-0812">Transmembrane</keyword>
<dbReference type="InterPro" id="IPR036388">
    <property type="entry name" value="WH-like_DNA-bd_sf"/>
</dbReference>
<feature type="transmembrane region" description="Helical" evidence="5">
    <location>
        <begin position="173"/>
        <end position="193"/>
    </location>
</feature>
<comment type="similarity">
    <text evidence="1">Belongs to the sigma-70 factor family. ECF subfamily.</text>
</comment>
<dbReference type="NCBIfam" id="TIGR02937">
    <property type="entry name" value="sigma70-ECF"/>
    <property type="match status" value="1"/>
</dbReference>
<proteinExistence type="inferred from homology"/>
<dbReference type="PANTHER" id="PTHR43133:SF46">
    <property type="entry name" value="RNA POLYMERASE SIGMA-70 FACTOR ECF SUBFAMILY"/>
    <property type="match status" value="1"/>
</dbReference>
<sequence length="194" mass="22959">MLTECCEKEILEGLKKNNISAFNTLYSNFSKPLYIYLLQKLKDSELCNDILQDIFVNIWEKRESLNINTSLKAYLYQAARYKIIDIYRNDVKYQRYLADLAGYLMVDPSSITDRIDNRKKLQEIETAVNNMPERMREIFILSRFEHQTTRDIATKTNLSPQTVKNQISKALRLLRVNYISVDILFLFTTLFLFK</sequence>
<dbReference type="GO" id="GO:0016987">
    <property type="term" value="F:sigma factor activity"/>
    <property type="evidence" value="ECO:0007669"/>
    <property type="project" value="UniProtKB-KW"/>
</dbReference>
<keyword evidence="9" id="KW-1185">Reference proteome</keyword>
<dbReference type="Pfam" id="PF08281">
    <property type="entry name" value="Sigma70_r4_2"/>
    <property type="match status" value="1"/>
</dbReference>
<dbReference type="RefSeq" id="WP_144913759.1">
    <property type="nucleotide sequence ID" value="NZ_VLLI01000008.1"/>
</dbReference>
<evidence type="ECO:0000259" key="7">
    <source>
        <dbReference type="Pfam" id="PF08281"/>
    </source>
</evidence>
<feature type="domain" description="RNA polymerase sigma factor 70 region 4 type 2" evidence="7">
    <location>
        <begin position="122"/>
        <end position="174"/>
    </location>
</feature>
<dbReference type="AlphaFoldDB" id="A0A562TYW6"/>
<evidence type="ECO:0000256" key="5">
    <source>
        <dbReference type="SAM" id="Phobius"/>
    </source>
</evidence>
<dbReference type="GO" id="GO:0003677">
    <property type="term" value="F:DNA binding"/>
    <property type="evidence" value="ECO:0007669"/>
    <property type="project" value="InterPro"/>
</dbReference>
<dbReference type="InterPro" id="IPR013249">
    <property type="entry name" value="RNA_pol_sigma70_r4_t2"/>
</dbReference>
<dbReference type="Proteomes" id="UP000317010">
    <property type="component" value="Unassembled WGS sequence"/>
</dbReference>
<organism evidence="8 9">
    <name type="scientific">Mucilaginibacter frigoritolerans</name>
    <dbReference type="NCBI Taxonomy" id="652788"/>
    <lineage>
        <taxon>Bacteria</taxon>
        <taxon>Pseudomonadati</taxon>
        <taxon>Bacteroidota</taxon>
        <taxon>Sphingobacteriia</taxon>
        <taxon>Sphingobacteriales</taxon>
        <taxon>Sphingobacteriaceae</taxon>
        <taxon>Mucilaginibacter</taxon>
    </lineage>
</organism>
<dbReference type="GO" id="GO:0006352">
    <property type="term" value="P:DNA-templated transcription initiation"/>
    <property type="evidence" value="ECO:0007669"/>
    <property type="project" value="InterPro"/>
</dbReference>
<name>A0A562TYW6_9SPHI</name>
<evidence type="ECO:0000256" key="3">
    <source>
        <dbReference type="ARBA" id="ARBA00023082"/>
    </source>
</evidence>
<dbReference type="Gene3D" id="1.10.10.10">
    <property type="entry name" value="Winged helix-like DNA-binding domain superfamily/Winged helix DNA-binding domain"/>
    <property type="match status" value="1"/>
</dbReference>
<dbReference type="Gene3D" id="1.10.1740.10">
    <property type="match status" value="1"/>
</dbReference>
<dbReference type="InterPro" id="IPR014284">
    <property type="entry name" value="RNA_pol_sigma-70_dom"/>
</dbReference>
<feature type="domain" description="RNA polymerase sigma-70 region 2" evidence="6">
    <location>
        <begin position="25"/>
        <end position="89"/>
    </location>
</feature>
<dbReference type="PANTHER" id="PTHR43133">
    <property type="entry name" value="RNA POLYMERASE ECF-TYPE SIGMA FACTO"/>
    <property type="match status" value="1"/>
</dbReference>
<dbReference type="EMBL" id="VLLI01000008">
    <property type="protein sequence ID" value="TWI98802.1"/>
    <property type="molecule type" value="Genomic_DNA"/>
</dbReference>
<keyword evidence="4" id="KW-0804">Transcription</keyword>
<evidence type="ECO:0000256" key="1">
    <source>
        <dbReference type="ARBA" id="ARBA00010641"/>
    </source>
</evidence>
<dbReference type="InterPro" id="IPR039425">
    <property type="entry name" value="RNA_pol_sigma-70-like"/>
</dbReference>
<dbReference type="CDD" id="cd06171">
    <property type="entry name" value="Sigma70_r4"/>
    <property type="match status" value="1"/>
</dbReference>
<evidence type="ECO:0000256" key="4">
    <source>
        <dbReference type="ARBA" id="ARBA00023163"/>
    </source>
</evidence>
<keyword evidence="3" id="KW-0731">Sigma factor</keyword>
<accession>A0A562TYW6</accession>
<evidence type="ECO:0000256" key="2">
    <source>
        <dbReference type="ARBA" id="ARBA00023015"/>
    </source>
</evidence>
<keyword evidence="2" id="KW-0805">Transcription regulation</keyword>